<keyword evidence="1" id="KW-0808">Transferase</keyword>
<evidence type="ECO:0000256" key="2">
    <source>
        <dbReference type="ARBA" id="ARBA00023315"/>
    </source>
</evidence>
<evidence type="ECO:0000259" key="3">
    <source>
        <dbReference type="PROSITE" id="PS51186"/>
    </source>
</evidence>
<dbReference type="GeneID" id="76834524"/>
<feature type="domain" description="N-acetyltransferase" evidence="3">
    <location>
        <begin position="4"/>
        <end position="165"/>
    </location>
</feature>
<dbReference type="Proteomes" id="UP001163096">
    <property type="component" value="Chromosome"/>
</dbReference>
<evidence type="ECO:0000313" key="4">
    <source>
        <dbReference type="EMBL" id="WAI02316.1"/>
    </source>
</evidence>
<dbReference type="KEGG" id="mou:OU421_05440"/>
<dbReference type="InterPro" id="IPR000182">
    <property type="entry name" value="GNAT_dom"/>
</dbReference>
<dbReference type="Pfam" id="PF00583">
    <property type="entry name" value="Acetyltransf_1"/>
    <property type="match status" value="1"/>
</dbReference>
<dbReference type="PANTHER" id="PTHR43072">
    <property type="entry name" value="N-ACETYLTRANSFERASE"/>
    <property type="match status" value="1"/>
</dbReference>
<evidence type="ECO:0000256" key="1">
    <source>
        <dbReference type="ARBA" id="ARBA00022679"/>
    </source>
</evidence>
<dbReference type="CDD" id="cd04301">
    <property type="entry name" value="NAT_SF"/>
    <property type="match status" value="1"/>
</dbReference>
<sequence>MTEYTLDAIRPKDRTAIIDIFNHYIEHSFAAYPAEPVPYGMFDHLCSLADGYPSCVVRDAAGTAVGFGMLHSHNPMPAFARTAEVTYFIRTDMTGQGLGSRILNHLETGAQERGIACILASISSKNSGSIRFHAAHGFTECGRFRNIGEKNGIIFDTVWMEKEIG</sequence>
<dbReference type="SUPFAM" id="SSF55729">
    <property type="entry name" value="Acyl-CoA N-acyltransferases (Nat)"/>
    <property type="match status" value="1"/>
</dbReference>
<organism evidence="4 5">
    <name type="scientific">Methanogenium organophilum</name>
    <dbReference type="NCBI Taxonomy" id="2199"/>
    <lineage>
        <taxon>Archaea</taxon>
        <taxon>Methanobacteriati</taxon>
        <taxon>Methanobacteriota</taxon>
        <taxon>Stenosarchaea group</taxon>
        <taxon>Methanomicrobia</taxon>
        <taxon>Methanomicrobiales</taxon>
        <taxon>Methanomicrobiaceae</taxon>
        <taxon>Methanogenium</taxon>
    </lineage>
</organism>
<dbReference type="PANTHER" id="PTHR43072:SF23">
    <property type="entry name" value="UPF0039 PROTEIN C11D3.02C"/>
    <property type="match status" value="1"/>
</dbReference>
<accession>A0A9X9S6C7</accession>
<dbReference type="Gene3D" id="3.40.630.30">
    <property type="match status" value="1"/>
</dbReference>
<dbReference type="AlphaFoldDB" id="A0A9X9S6C7"/>
<keyword evidence="5" id="KW-1185">Reference proteome</keyword>
<name>A0A9X9S6C7_METOG</name>
<evidence type="ECO:0000313" key="5">
    <source>
        <dbReference type="Proteomes" id="UP001163096"/>
    </source>
</evidence>
<dbReference type="RefSeq" id="WP_268187594.1">
    <property type="nucleotide sequence ID" value="NZ_CP113361.1"/>
</dbReference>
<dbReference type="PROSITE" id="PS51186">
    <property type="entry name" value="GNAT"/>
    <property type="match status" value="1"/>
</dbReference>
<dbReference type="EMBL" id="CP113361">
    <property type="protein sequence ID" value="WAI02316.1"/>
    <property type="molecule type" value="Genomic_DNA"/>
</dbReference>
<proteinExistence type="predicted"/>
<reference evidence="4" key="1">
    <citation type="submission" date="2022-11" db="EMBL/GenBank/DDBJ databases">
        <title>Complete genome sequence of Methanogenium organophilum DSM 3596.</title>
        <authorList>
            <person name="Chen S.-C."/>
            <person name="Lai S.-J."/>
            <person name="You Y.-T."/>
        </authorList>
    </citation>
    <scope>NUCLEOTIDE SEQUENCE</scope>
    <source>
        <strain evidence="4">DSM 3596</strain>
    </source>
</reference>
<protein>
    <submittedName>
        <fullName evidence="4">GNAT family N-acetyltransferase</fullName>
    </submittedName>
</protein>
<keyword evidence="2" id="KW-0012">Acyltransferase</keyword>
<dbReference type="GO" id="GO:0016747">
    <property type="term" value="F:acyltransferase activity, transferring groups other than amino-acyl groups"/>
    <property type="evidence" value="ECO:0007669"/>
    <property type="project" value="InterPro"/>
</dbReference>
<dbReference type="InterPro" id="IPR016181">
    <property type="entry name" value="Acyl_CoA_acyltransferase"/>
</dbReference>
<gene>
    <name evidence="4" type="ORF">OU421_05440</name>
</gene>